<evidence type="ECO:0000256" key="1">
    <source>
        <dbReference type="ARBA" id="ARBA00004141"/>
    </source>
</evidence>
<evidence type="ECO:0000256" key="2">
    <source>
        <dbReference type="ARBA" id="ARBA00022692"/>
    </source>
</evidence>
<evidence type="ECO:0000259" key="6">
    <source>
        <dbReference type="Pfam" id="PF06271"/>
    </source>
</evidence>
<dbReference type="SUPFAM" id="SSF141571">
    <property type="entry name" value="Pentapeptide repeat-like"/>
    <property type="match status" value="2"/>
</dbReference>
<dbReference type="Proteomes" id="UP000192997">
    <property type="component" value="Unassembled WGS sequence"/>
</dbReference>
<accession>A0A1X4GBF4</accession>
<dbReference type="InterPro" id="IPR051082">
    <property type="entry name" value="Pentapeptide-BTB/POZ_domain"/>
</dbReference>
<protein>
    <submittedName>
        <fullName evidence="7">Low-complexity protein</fullName>
    </submittedName>
</protein>
<feature type="domain" description="RDD" evidence="6">
    <location>
        <begin position="18"/>
        <end position="202"/>
    </location>
</feature>
<keyword evidence="3 5" id="KW-1133">Transmembrane helix</keyword>
<sequence length="689" mass="74694">MDNQSSPFPQPPKTKSLPLPARRLLAWLGEITLVTATGVIPFSIGAYINSQTDLQRTPLNPVLAGIERAIAQPLALPVNYGIRNVASPTNFLWTIGLLTPITLVGWQLYLLATTGSTLVKKKLGIKTVNIEGKPPGFKAIIIREGIGRWGAPVSMAYVLWRYSFAFPNLELFTFLVLVMVIAEGMGINSPRNSRAIHDQLAGTYTVNINENPVTTAVEIPSEQPPESSQSHPILNFICKFPPNLTLILAGATGMIALLSTLVGTQIYIQNQANQRQIQLVNSQKFLELSQQINPQSNTSIEKRQRAILAMGGVNDLQSIRYLVDLLTKETDPRILNTIQQALSNIGITSLPELKRVNQFIGKQIKSGAISDSVGEKLLNINQQTINKILTVYSGKIHNLDLTGIQLSSQNAKQNSQSQLVLENVDLSGVILKSANLNQASFKSSRFRSVGEDGRWDTYDDIIADLSKAQLKGSNLSSANLSRVLMSRVDLSFSVLNRANLANSKLIGANLSRAQLVGSDLQQAILQDAILTGADISGAQLQEADLYAAQLARVSAIGSQLSHSNLTKTNWQGADLSESYLNHANLNSANFSAANLSGAILRSANMTNANLRNADISRADLRGANLEGTDFQGAILFPGKQDPRDRFVETSDLGSQAAIVQDVDFSNAKNLDVQQLAFICTNGGIHSRCP</sequence>
<keyword evidence="2 5" id="KW-0812">Transmembrane</keyword>
<organism evidence="7 8">
    <name type="scientific">Cylindrospermopsis raciborskii CENA303</name>
    <dbReference type="NCBI Taxonomy" id="1170769"/>
    <lineage>
        <taxon>Bacteria</taxon>
        <taxon>Bacillati</taxon>
        <taxon>Cyanobacteriota</taxon>
        <taxon>Cyanophyceae</taxon>
        <taxon>Nostocales</taxon>
        <taxon>Aphanizomenonaceae</taxon>
        <taxon>Cylindrospermopsis</taxon>
    </lineage>
</organism>
<evidence type="ECO:0000256" key="4">
    <source>
        <dbReference type="ARBA" id="ARBA00023136"/>
    </source>
</evidence>
<dbReference type="Pfam" id="PF00805">
    <property type="entry name" value="Pentapeptide"/>
    <property type="match status" value="4"/>
</dbReference>
<gene>
    <name evidence="7" type="ORF">B7O87_02600</name>
</gene>
<keyword evidence="4 5" id="KW-0472">Membrane</keyword>
<dbReference type="InterPro" id="IPR010432">
    <property type="entry name" value="RDD"/>
</dbReference>
<reference evidence="8" key="1">
    <citation type="submission" date="2017-04" db="EMBL/GenBank/DDBJ databases">
        <authorList>
            <person name="Abreu V.A."/>
            <person name="Popin R.V."/>
            <person name="Rigonato J."/>
            <person name="Andreote A.P."/>
            <person name="Schaker P.C."/>
            <person name="Hoff-Risseti C."/>
            <person name="Alvarenga D.O."/>
            <person name="Varani A.M."/>
            <person name="Fiore M.F."/>
        </authorList>
    </citation>
    <scope>NUCLEOTIDE SEQUENCE [LARGE SCALE GENOMIC DNA]</scope>
    <source>
        <strain evidence="8">CENA303</strain>
    </source>
</reference>
<dbReference type="AlphaFoldDB" id="A0A1X4GBF4"/>
<dbReference type="EMBL" id="NBYN01000010">
    <property type="protein sequence ID" value="OSO94456.1"/>
    <property type="molecule type" value="Genomic_DNA"/>
</dbReference>
<comment type="subcellular location">
    <subcellularLocation>
        <location evidence="1">Membrane</location>
        <topology evidence="1">Multi-pass membrane protein</topology>
    </subcellularLocation>
</comment>
<dbReference type="RefSeq" id="WP_009342962.1">
    <property type="nucleotide sequence ID" value="NZ_NBYN01000010.1"/>
</dbReference>
<dbReference type="PANTHER" id="PTHR14136:SF17">
    <property type="entry name" value="BTB_POZ DOMAIN-CONTAINING PROTEIN KCTD9"/>
    <property type="match status" value="1"/>
</dbReference>
<dbReference type="Gene3D" id="2.160.20.80">
    <property type="entry name" value="E3 ubiquitin-protein ligase SopA"/>
    <property type="match status" value="2"/>
</dbReference>
<feature type="transmembrane region" description="Helical" evidence="5">
    <location>
        <begin position="91"/>
        <end position="112"/>
    </location>
</feature>
<dbReference type="InterPro" id="IPR001646">
    <property type="entry name" value="5peptide_repeat"/>
</dbReference>
<dbReference type="PANTHER" id="PTHR14136">
    <property type="entry name" value="BTB_POZ DOMAIN-CONTAINING PROTEIN KCTD9"/>
    <property type="match status" value="1"/>
</dbReference>
<evidence type="ECO:0000256" key="3">
    <source>
        <dbReference type="ARBA" id="ARBA00022989"/>
    </source>
</evidence>
<evidence type="ECO:0000313" key="7">
    <source>
        <dbReference type="EMBL" id="OSO94456.1"/>
    </source>
</evidence>
<feature type="transmembrane region" description="Helical" evidence="5">
    <location>
        <begin position="159"/>
        <end position="182"/>
    </location>
</feature>
<name>A0A1X4GBF4_9CYAN</name>
<feature type="transmembrane region" description="Helical" evidence="5">
    <location>
        <begin position="244"/>
        <end position="268"/>
    </location>
</feature>
<feature type="transmembrane region" description="Helical" evidence="5">
    <location>
        <begin position="24"/>
        <end position="48"/>
    </location>
</feature>
<evidence type="ECO:0000256" key="5">
    <source>
        <dbReference type="SAM" id="Phobius"/>
    </source>
</evidence>
<evidence type="ECO:0000313" key="8">
    <source>
        <dbReference type="Proteomes" id="UP000192997"/>
    </source>
</evidence>
<dbReference type="Pfam" id="PF06271">
    <property type="entry name" value="RDD"/>
    <property type="match status" value="1"/>
</dbReference>
<proteinExistence type="predicted"/>
<dbReference type="GO" id="GO:0016020">
    <property type="term" value="C:membrane"/>
    <property type="evidence" value="ECO:0007669"/>
    <property type="project" value="UniProtKB-SubCell"/>
</dbReference>
<comment type="caution">
    <text evidence="7">The sequence shown here is derived from an EMBL/GenBank/DDBJ whole genome shotgun (WGS) entry which is preliminary data.</text>
</comment>